<dbReference type="InterPro" id="IPR036271">
    <property type="entry name" value="Tet_transcr_reg_TetR-rel_C_sf"/>
</dbReference>
<dbReference type="EMBL" id="LRDC01000029">
    <property type="protein sequence ID" value="KVX01166.1"/>
    <property type="molecule type" value="Genomic_DNA"/>
</dbReference>
<dbReference type="GO" id="GO:0003677">
    <property type="term" value="F:DNA binding"/>
    <property type="evidence" value="ECO:0007669"/>
    <property type="project" value="UniProtKB-UniRule"/>
</dbReference>
<organism evidence="6">
    <name type="scientific">Shewanella frigidimarina</name>
    <dbReference type="NCBI Taxonomy" id="56812"/>
    <lineage>
        <taxon>Bacteria</taxon>
        <taxon>Pseudomonadati</taxon>
        <taxon>Pseudomonadota</taxon>
        <taxon>Gammaproteobacteria</taxon>
        <taxon>Alteromonadales</taxon>
        <taxon>Shewanellaceae</taxon>
        <taxon>Shewanella</taxon>
    </lineage>
</organism>
<dbReference type="PRINTS" id="PR00455">
    <property type="entry name" value="HTHTETR"/>
</dbReference>
<evidence type="ECO:0000313" key="7">
    <source>
        <dbReference type="Proteomes" id="UP000055702"/>
    </source>
</evidence>
<evidence type="ECO:0000256" key="2">
    <source>
        <dbReference type="ARBA" id="ARBA00023125"/>
    </source>
</evidence>
<dbReference type="InterPro" id="IPR009057">
    <property type="entry name" value="Homeodomain-like_sf"/>
</dbReference>
<reference evidence="6 7" key="1">
    <citation type="submission" date="2016-01" db="EMBL/GenBank/DDBJ databases">
        <title>Draft genome of the antarctic isolate Shewanella frigidimarina Ag06-30.</title>
        <authorList>
            <person name="Parmeciano Di Noto G."/>
            <person name="Vazquez S."/>
            <person name="Mac Cormack W."/>
            <person name="Iriarte A."/>
            <person name="Quiroga C."/>
        </authorList>
    </citation>
    <scope>NUCLEOTIDE SEQUENCE [LARGE SCALE GENOMIC DNA]</scope>
    <source>
        <strain evidence="6 7">Ag06-30</strain>
    </source>
</reference>
<keyword evidence="1" id="KW-0805">Transcription regulation</keyword>
<dbReference type="AlphaFoldDB" id="A0A106BYX3"/>
<dbReference type="InterPro" id="IPR001647">
    <property type="entry name" value="HTH_TetR"/>
</dbReference>
<dbReference type="PROSITE" id="PS50977">
    <property type="entry name" value="HTH_TETR_2"/>
    <property type="match status" value="1"/>
</dbReference>
<name>A0A106BYX3_SHEFR</name>
<protein>
    <recommendedName>
        <fullName evidence="5">HTH tetR-type domain-containing protein</fullName>
    </recommendedName>
</protein>
<accession>A0A106BYX3</accession>
<evidence type="ECO:0000313" key="6">
    <source>
        <dbReference type="EMBL" id="KVX01166.1"/>
    </source>
</evidence>
<evidence type="ECO:0000256" key="4">
    <source>
        <dbReference type="PROSITE-ProRule" id="PRU00335"/>
    </source>
</evidence>
<dbReference type="Gene3D" id="1.10.357.10">
    <property type="entry name" value="Tetracycline Repressor, domain 2"/>
    <property type="match status" value="1"/>
</dbReference>
<comment type="caution">
    <text evidence="6">The sequence shown here is derived from an EMBL/GenBank/DDBJ whole genome shotgun (WGS) entry which is preliminary data.</text>
</comment>
<dbReference type="PANTHER" id="PTHR47506:SF3">
    <property type="entry name" value="HTH-TYPE TRANSCRIPTIONAL REGULATOR LMRA"/>
    <property type="match status" value="1"/>
</dbReference>
<sequence>MQPRKQHLIDTALGLFNQQGYHATGIDLILAQSGVSKATLYKHFRSKDELILAALQQRHQQVLTSISMKVDAAVQAGESGVLAIFDALNEWFNSERFFGCNFINASAEYADVLNPIHVLSAQHKQAIVELIRAQLPLHNADKADQISLLVDGAIVMAHTRGIKTSALMAKEMVNNILLSER</sequence>
<evidence type="ECO:0000256" key="1">
    <source>
        <dbReference type="ARBA" id="ARBA00023015"/>
    </source>
</evidence>
<dbReference type="RefSeq" id="WP_059746545.1">
    <property type="nucleotide sequence ID" value="NZ_JBOZPV010000008.1"/>
</dbReference>
<evidence type="ECO:0000259" key="5">
    <source>
        <dbReference type="PROSITE" id="PS50977"/>
    </source>
</evidence>
<dbReference type="PANTHER" id="PTHR47506">
    <property type="entry name" value="TRANSCRIPTIONAL REGULATORY PROTEIN"/>
    <property type="match status" value="1"/>
</dbReference>
<dbReference type="Proteomes" id="UP000055702">
    <property type="component" value="Unassembled WGS sequence"/>
</dbReference>
<proteinExistence type="predicted"/>
<dbReference type="SUPFAM" id="SSF48498">
    <property type="entry name" value="Tetracyclin repressor-like, C-terminal domain"/>
    <property type="match status" value="1"/>
</dbReference>
<feature type="DNA-binding region" description="H-T-H motif" evidence="4">
    <location>
        <begin position="25"/>
        <end position="44"/>
    </location>
</feature>
<keyword evidence="2 4" id="KW-0238">DNA-binding</keyword>
<evidence type="ECO:0000256" key="3">
    <source>
        <dbReference type="ARBA" id="ARBA00023163"/>
    </source>
</evidence>
<feature type="domain" description="HTH tetR-type" evidence="5">
    <location>
        <begin position="2"/>
        <end position="62"/>
    </location>
</feature>
<dbReference type="SUPFAM" id="SSF46689">
    <property type="entry name" value="Homeodomain-like"/>
    <property type="match status" value="1"/>
</dbReference>
<keyword evidence="3" id="KW-0804">Transcription</keyword>
<gene>
    <name evidence="6" type="ORF">AWJ07_06860</name>
</gene>
<dbReference type="Pfam" id="PF00440">
    <property type="entry name" value="TetR_N"/>
    <property type="match status" value="1"/>
</dbReference>